<dbReference type="GO" id="GO:0004867">
    <property type="term" value="F:serine-type endopeptidase inhibitor activity"/>
    <property type="evidence" value="ECO:0007669"/>
    <property type="project" value="InterPro"/>
</dbReference>
<dbReference type="PROSITE" id="PS50026">
    <property type="entry name" value="EGF_3"/>
    <property type="match status" value="1"/>
</dbReference>
<dbReference type="PROSITE" id="PS00280">
    <property type="entry name" value="BPTI_KUNITZ_1"/>
    <property type="match status" value="1"/>
</dbReference>
<comment type="caution">
    <text evidence="4">Lacks conserved residue(s) required for the propagation of feature annotation.</text>
</comment>
<dbReference type="Gene3D" id="2.10.25.10">
    <property type="entry name" value="Laminin"/>
    <property type="match status" value="1"/>
</dbReference>
<reference evidence="8" key="1">
    <citation type="submission" date="2016-01" db="EMBL/GenBank/DDBJ databases">
        <title>Reference transcriptome for the parasite Schistocephalus solidus: insights into the molecular evolution of parasitism.</title>
        <authorList>
            <person name="Hebert F.O."/>
            <person name="Grambauer S."/>
            <person name="Barber I."/>
            <person name="Landry C.R."/>
            <person name="Aubin-Horth N."/>
        </authorList>
    </citation>
    <scope>NUCLEOTIDE SEQUENCE</scope>
</reference>
<dbReference type="InterPro" id="IPR036179">
    <property type="entry name" value="Ig-like_dom_sf"/>
</dbReference>
<evidence type="ECO:0000313" key="8">
    <source>
        <dbReference type="EMBL" id="JAP56432.1"/>
    </source>
</evidence>
<feature type="disulfide bond" evidence="4">
    <location>
        <begin position="533"/>
        <end position="543"/>
    </location>
</feature>
<dbReference type="PRINTS" id="PR00759">
    <property type="entry name" value="BASICPTASE"/>
</dbReference>
<dbReference type="InterPro" id="IPR020901">
    <property type="entry name" value="Prtase_inh_Kunz-CS"/>
</dbReference>
<feature type="domain" description="BPTI/Kunitz inhibitor" evidence="6">
    <location>
        <begin position="4"/>
        <end position="54"/>
    </location>
</feature>
<dbReference type="Pfam" id="PF00014">
    <property type="entry name" value="Kunitz_BPTI"/>
    <property type="match status" value="1"/>
</dbReference>
<dbReference type="CDD" id="cd00109">
    <property type="entry name" value="Kunitz-type"/>
    <property type="match status" value="1"/>
</dbReference>
<evidence type="ECO:0000259" key="7">
    <source>
        <dbReference type="PROSITE" id="PS50835"/>
    </source>
</evidence>
<keyword evidence="1 4" id="KW-0245">EGF-like domain</keyword>
<keyword evidence="3" id="KW-0677">Repeat</keyword>
<dbReference type="InterPro" id="IPR036880">
    <property type="entry name" value="Kunitz_BPTI_sf"/>
</dbReference>
<dbReference type="PROSITE" id="PS50279">
    <property type="entry name" value="BPTI_KUNITZ_2"/>
    <property type="match status" value="1"/>
</dbReference>
<name>A0A0X3Q6W1_SCHSO</name>
<dbReference type="SUPFAM" id="SSF63825">
    <property type="entry name" value="YWTD domain"/>
    <property type="match status" value="1"/>
</dbReference>
<keyword evidence="4" id="KW-1015">Disulfide bond</keyword>
<dbReference type="InterPro" id="IPR000742">
    <property type="entry name" value="EGF"/>
</dbReference>
<dbReference type="SUPFAM" id="SSF57184">
    <property type="entry name" value="Growth factor receptor domain"/>
    <property type="match status" value="2"/>
</dbReference>
<evidence type="ECO:0000259" key="5">
    <source>
        <dbReference type="PROSITE" id="PS50026"/>
    </source>
</evidence>
<dbReference type="SUPFAM" id="SSF48726">
    <property type="entry name" value="Immunoglobulin"/>
    <property type="match status" value="1"/>
</dbReference>
<evidence type="ECO:0000256" key="4">
    <source>
        <dbReference type="PROSITE-ProRule" id="PRU00076"/>
    </source>
</evidence>
<dbReference type="InterPro" id="IPR007110">
    <property type="entry name" value="Ig-like_dom"/>
</dbReference>
<dbReference type="Gene3D" id="2.120.10.30">
    <property type="entry name" value="TolB, C-terminal domain"/>
    <property type="match status" value="1"/>
</dbReference>
<dbReference type="SMART" id="SM00131">
    <property type="entry name" value="KU"/>
    <property type="match status" value="1"/>
</dbReference>
<gene>
    <name evidence="8" type="ORF">TR152866</name>
</gene>
<feature type="domain" description="Ig-like" evidence="7">
    <location>
        <begin position="622"/>
        <end position="693"/>
    </location>
</feature>
<dbReference type="EMBL" id="GEEE01006793">
    <property type="protein sequence ID" value="JAP56432.1"/>
    <property type="molecule type" value="Transcribed_RNA"/>
</dbReference>
<dbReference type="InterPro" id="IPR011042">
    <property type="entry name" value="6-blade_b-propeller_TolB-like"/>
</dbReference>
<evidence type="ECO:0000256" key="2">
    <source>
        <dbReference type="ARBA" id="ARBA00022729"/>
    </source>
</evidence>
<dbReference type="PANTHER" id="PTHR12916:SF4">
    <property type="entry name" value="UNINFLATABLE, ISOFORM C"/>
    <property type="match status" value="1"/>
</dbReference>
<organism evidence="8">
    <name type="scientific">Schistocephalus solidus</name>
    <name type="common">Tapeworm</name>
    <dbReference type="NCBI Taxonomy" id="70667"/>
    <lineage>
        <taxon>Eukaryota</taxon>
        <taxon>Metazoa</taxon>
        <taxon>Spiralia</taxon>
        <taxon>Lophotrochozoa</taxon>
        <taxon>Platyhelminthes</taxon>
        <taxon>Cestoda</taxon>
        <taxon>Eucestoda</taxon>
        <taxon>Diphyllobothriidea</taxon>
        <taxon>Diphyllobothriidae</taxon>
        <taxon>Schistocephalus</taxon>
    </lineage>
</organism>
<dbReference type="PROSITE" id="PS50835">
    <property type="entry name" value="IG_LIKE"/>
    <property type="match status" value="1"/>
</dbReference>
<feature type="non-terminal residue" evidence="8">
    <location>
        <position position="1"/>
    </location>
</feature>
<keyword evidence="2" id="KW-0732">Signal</keyword>
<accession>A0A0X3Q6W1</accession>
<evidence type="ECO:0000256" key="1">
    <source>
        <dbReference type="ARBA" id="ARBA00022536"/>
    </source>
</evidence>
<protein>
    <submittedName>
        <fullName evidence="8">Uncharacterized protein</fullName>
    </submittedName>
</protein>
<dbReference type="AlphaFoldDB" id="A0A0X3Q6W1"/>
<dbReference type="InterPro" id="IPR002223">
    <property type="entry name" value="Kunitz_BPTI"/>
</dbReference>
<evidence type="ECO:0000256" key="3">
    <source>
        <dbReference type="ARBA" id="ARBA00022737"/>
    </source>
</evidence>
<dbReference type="SMART" id="SM00181">
    <property type="entry name" value="EGF"/>
    <property type="match status" value="15"/>
</dbReference>
<dbReference type="InterPro" id="IPR009030">
    <property type="entry name" value="Growth_fac_rcpt_cys_sf"/>
</dbReference>
<feature type="domain" description="EGF-like" evidence="5">
    <location>
        <begin position="529"/>
        <end position="565"/>
    </location>
</feature>
<proteinExistence type="predicted"/>
<evidence type="ECO:0000259" key="6">
    <source>
        <dbReference type="PROSITE" id="PS50279"/>
    </source>
</evidence>
<dbReference type="SUPFAM" id="SSF57362">
    <property type="entry name" value="BPTI-like"/>
    <property type="match status" value="1"/>
</dbReference>
<dbReference type="PROSITE" id="PS01186">
    <property type="entry name" value="EGF_2"/>
    <property type="match status" value="4"/>
</dbReference>
<sequence length="1040" mass="113162">GSLCNLTLDAGPCAAYVTRYGFNPQTKRCESFTYGGCEGNMNNFETEEECMARCGLPIADICTTRCGPNAYCRDSVCICNGGYTGDPYTGCQRLSDRCRDVECVANAHCEDGQCICNAGYSGDGFVRCNYRGSCANVDCGTNAFCQNGACVCESGFKGDPKRYCEPVEVEDCGERPCGANAHCFRGRCECLEGYTGNPYRQCNRTEPEMCGSVVCHEKAKCHDGQCFCAYGYVGDGVTTCVPREDDLCRRVVCAANAFCDAGLCQCLPGFTGDGFSKCVEAPVDPDLCGGRYCGTNAKCQNDQCVCLPGYVGDANDACVPEEPLPDACASVQCGSNAYCKDGVCICFQGFTGDPKLACQPIYDTSCIGVSCGVNAYCSRGRCVCPDNYTGDPNSYCYSATLPQPDDFCRSLVCHENATCSAGMCRCNHGYEGDGFIDCWRKDPVNVCDCAGAPPSIAGCSNGKCRCYPGFKARNQEGRCDECRAHGDCAFSARCEYDYDVQLYRCQCEKGFIGDGAIACIPGAEANGTQTAQCRLPCHNFGSCDESSGRCRCRPGFKGNGYTYCDFDCSQCLQEATCAPDLNKCICPPGYTGDGIKFCRVALVQGRLTLRIEKDADVLRMYEGSGPLELYCKLTGEVSNVAVRWLTPSDVGHQTQTIMSDGKQVRLTIAEPRVSHSGRYVCQAGGVADSINVVIERRPMDKKTHFFLSSDNGILTVQSSDEPTAMAAIWHIAEDNKHKEVALALDCNSDRLIYTSNCGHAIRWGNASATQLEAKPTLVFEDAFSKFAWIAVDPTSGNIFAVDTEQKRIIVTNPNQPRRTYTFTQLGGQANRDDIQIYGLAIHPRLSLVYWGQSMPGSSPEYSIQVARMSDGFTTELVALDGSPIALNLATSPDMTASSTAGRICWFQRRNITPFPRTEMRCAQLEPDGLAVRQGRLMKEFSPTEEPSTGLIQEDDAIMWTILYKRMYRSLNPSKMVFVKGVCCSNGFQSMAAHTMCRNAYTNICSFDNGRCRFFCMPGGLTSSRTCKCPDDQPTCVPELS</sequence>
<dbReference type="Gene3D" id="2.60.40.10">
    <property type="entry name" value="Immunoglobulins"/>
    <property type="match status" value="1"/>
</dbReference>
<dbReference type="Gene3D" id="4.10.410.10">
    <property type="entry name" value="Pancreatic trypsin inhibitor Kunitz domain"/>
    <property type="match status" value="1"/>
</dbReference>
<dbReference type="InterPro" id="IPR013783">
    <property type="entry name" value="Ig-like_fold"/>
</dbReference>
<dbReference type="PANTHER" id="PTHR12916">
    <property type="entry name" value="CYTOCHROME C OXIDASE POLYPEPTIDE VIC-2"/>
    <property type="match status" value="1"/>
</dbReference>